<dbReference type="RefSeq" id="WP_328277995.1">
    <property type="nucleotide sequence ID" value="NZ_JARTLD010000029.1"/>
</dbReference>
<keyword evidence="3" id="KW-1185">Reference proteome</keyword>
<keyword evidence="1" id="KW-1133">Transmembrane helix</keyword>
<comment type="caution">
    <text evidence="2">The sequence shown here is derived from an EMBL/GenBank/DDBJ whole genome shotgun (WGS) entry which is preliminary data.</text>
</comment>
<feature type="transmembrane region" description="Helical" evidence="1">
    <location>
        <begin position="43"/>
        <end position="61"/>
    </location>
</feature>
<name>A0ABU6PSV3_9BACL</name>
<gene>
    <name evidence="2" type="ORF">P9847_11725</name>
</gene>
<dbReference type="Proteomes" id="UP001343257">
    <property type="component" value="Unassembled WGS sequence"/>
</dbReference>
<evidence type="ECO:0000256" key="1">
    <source>
        <dbReference type="SAM" id="Phobius"/>
    </source>
</evidence>
<reference evidence="2 3" key="1">
    <citation type="submission" date="2023-03" db="EMBL/GenBank/DDBJ databases">
        <title>Bacillus Genome Sequencing.</title>
        <authorList>
            <person name="Dunlap C."/>
        </authorList>
    </citation>
    <scope>NUCLEOTIDE SEQUENCE [LARGE SCALE GENOMIC DNA]</scope>
    <source>
        <strain evidence="2 3">NRS-52</strain>
    </source>
</reference>
<feature type="transmembrane region" description="Helical" evidence="1">
    <location>
        <begin position="68"/>
        <end position="85"/>
    </location>
</feature>
<evidence type="ECO:0000313" key="3">
    <source>
        <dbReference type="Proteomes" id="UP001343257"/>
    </source>
</evidence>
<evidence type="ECO:0000313" key="2">
    <source>
        <dbReference type="EMBL" id="MED5017970.1"/>
    </source>
</evidence>
<sequence>MKILKIIVSIGVSLIAGYVIPFALLLFGFSLGGDFRVADPDGYFYLAVLALSVAIFIFTIVRFKIYGYSFLSLFIGLCVFLTLLYP</sequence>
<protein>
    <submittedName>
        <fullName evidence="2">Uncharacterized protein</fullName>
    </submittedName>
</protein>
<keyword evidence="1" id="KW-0812">Transmembrane</keyword>
<dbReference type="EMBL" id="JARTLD010000029">
    <property type="protein sequence ID" value="MED5017970.1"/>
    <property type="molecule type" value="Genomic_DNA"/>
</dbReference>
<feature type="transmembrane region" description="Helical" evidence="1">
    <location>
        <begin position="7"/>
        <end position="31"/>
    </location>
</feature>
<organism evidence="2 3">
    <name type="scientific">Paenibacillus chibensis</name>
    <dbReference type="NCBI Taxonomy" id="59846"/>
    <lineage>
        <taxon>Bacteria</taxon>
        <taxon>Bacillati</taxon>
        <taxon>Bacillota</taxon>
        <taxon>Bacilli</taxon>
        <taxon>Bacillales</taxon>
        <taxon>Paenibacillaceae</taxon>
        <taxon>Paenibacillus</taxon>
    </lineage>
</organism>
<keyword evidence="1" id="KW-0472">Membrane</keyword>
<proteinExistence type="predicted"/>
<accession>A0ABU6PSV3</accession>